<name>A0A101HHU6_9BACT</name>
<dbReference type="InterPro" id="IPR019734">
    <property type="entry name" value="TPR_rpt"/>
</dbReference>
<keyword evidence="2" id="KW-0732">Signal</keyword>
<keyword evidence="1" id="KW-0802">TPR repeat</keyword>
<dbReference type="Proteomes" id="UP000053860">
    <property type="component" value="Unassembled WGS sequence"/>
</dbReference>
<feature type="non-terminal residue" evidence="3">
    <location>
        <position position="481"/>
    </location>
</feature>
<sequence length="481" mass="54057">MNRKSHLLSLLFAVTAVLFTTSCSSKLTPLSQSNFNVTPSPLETVGNQVPVTINGTFPEKWFHKNGIVTITPVLKYGDRELTGTPYSFQGENISGNRTTISNRRGGNFTITSTFPYKPEMLNSELYLRFDGRIKNKQSILPDLKVADGVIATSALADVRTSTPSVAPDGFQRIIKEAQEANIMFVIQQAKLRDSELNKQDMTAWKRRVEEAFNDPRQNVNVEVSAYASPDGSLSLNEQLAAQREKNTSGYLEEELSKRNIHTDVYARYTAEDWEGFRQLVMASDLQDKELILRVLEMYPDSETREREIRNISYVFEELATTILPQLRRSRIIANIEIVGKSDEEIMTTWNSNPKELTVEELLYASSLTNDEKVKERIYQYVTANFSNDYRGWNNIGTMFFKQGDYAKAKQAFNRAAQVNPSAPEVNMNKALLAIMDNDLETANELLGKSAGAAGLDEAMGLLNLLQGNYNQAVDAYGNNKT</sequence>
<protein>
    <submittedName>
        <fullName evidence="3">Uncharacterized protein</fullName>
    </submittedName>
</protein>
<dbReference type="PROSITE" id="PS50005">
    <property type="entry name" value="TPR"/>
    <property type="match status" value="1"/>
</dbReference>
<feature type="chain" id="PRO_5007096918" evidence="2">
    <location>
        <begin position="26"/>
        <end position="481"/>
    </location>
</feature>
<gene>
    <name evidence="3" type="ORF">XD92_0910</name>
</gene>
<accession>A0A101HHU6</accession>
<organism evidence="3 4">
    <name type="scientific">Proteiniphilum acetatigenes</name>
    <dbReference type="NCBI Taxonomy" id="294710"/>
    <lineage>
        <taxon>Bacteria</taxon>
        <taxon>Pseudomonadati</taxon>
        <taxon>Bacteroidota</taxon>
        <taxon>Bacteroidia</taxon>
        <taxon>Bacteroidales</taxon>
        <taxon>Dysgonomonadaceae</taxon>
        <taxon>Proteiniphilum</taxon>
    </lineage>
</organism>
<dbReference type="AlphaFoldDB" id="A0A101HHU6"/>
<dbReference type="PROSITE" id="PS51257">
    <property type="entry name" value="PROKAR_LIPOPROTEIN"/>
    <property type="match status" value="1"/>
</dbReference>
<dbReference type="SUPFAM" id="SSF48452">
    <property type="entry name" value="TPR-like"/>
    <property type="match status" value="1"/>
</dbReference>
<evidence type="ECO:0000313" key="3">
    <source>
        <dbReference type="EMBL" id="KUK77147.1"/>
    </source>
</evidence>
<evidence type="ECO:0000256" key="1">
    <source>
        <dbReference type="PROSITE-ProRule" id="PRU00339"/>
    </source>
</evidence>
<dbReference type="EMBL" id="LGGN01000160">
    <property type="protein sequence ID" value="KUK77147.1"/>
    <property type="molecule type" value="Genomic_DNA"/>
</dbReference>
<dbReference type="PROSITE" id="PS50293">
    <property type="entry name" value="TPR_REGION"/>
    <property type="match status" value="1"/>
</dbReference>
<comment type="caution">
    <text evidence="3">The sequence shown here is derived from an EMBL/GenBank/DDBJ whole genome shotgun (WGS) entry which is preliminary data.</text>
</comment>
<dbReference type="SMART" id="SM00028">
    <property type="entry name" value="TPR"/>
    <property type="match status" value="1"/>
</dbReference>
<feature type="signal peptide" evidence="2">
    <location>
        <begin position="1"/>
        <end position="25"/>
    </location>
</feature>
<feature type="repeat" description="TPR" evidence="1">
    <location>
        <begin position="389"/>
        <end position="422"/>
    </location>
</feature>
<evidence type="ECO:0000256" key="2">
    <source>
        <dbReference type="SAM" id="SignalP"/>
    </source>
</evidence>
<reference evidence="4" key="1">
    <citation type="journal article" date="2015" name="MBio">
        <title>Genome-Resolved Metagenomic Analysis Reveals Roles for Candidate Phyla and Other Microbial Community Members in Biogeochemical Transformations in Oil Reservoirs.</title>
        <authorList>
            <person name="Hu P."/>
            <person name="Tom L."/>
            <person name="Singh A."/>
            <person name="Thomas B.C."/>
            <person name="Baker B.J."/>
            <person name="Piceno Y.M."/>
            <person name="Andersen G.L."/>
            <person name="Banfield J.F."/>
        </authorList>
    </citation>
    <scope>NUCLEOTIDE SEQUENCE [LARGE SCALE GENOMIC DNA]</scope>
</reference>
<evidence type="ECO:0000313" key="4">
    <source>
        <dbReference type="Proteomes" id="UP000053860"/>
    </source>
</evidence>
<dbReference type="Gene3D" id="1.25.40.10">
    <property type="entry name" value="Tetratricopeptide repeat domain"/>
    <property type="match status" value="1"/>
</dbReference>
<dbReference type="InterPro" id="IPR011990">
    <property type="entry name" value="TPR-like_helical_dom_sf"/>
</dbReference>
<proteinExistence type="predicted"/>
<dbReference type="Pfam" id="PF00515">
    <property type="entry name" value="TPR_1"/>
    <property type="match status" value="1"/>
</dbReference>
<dbReference type="STRING" id="1123008.GCA_000380985_03666"/>